<protein>
    <submittedName>
        <fullName evidence="2">Uncharacterized protein</fullName>
    </submittedName>
</protein>
<accession>A0A183LWT2</accession>
<organism evidence="2 3">
    <name type="scientific">Schistosoma margrebowiei</name>
    <dbReference type="NCBI Taxonomy" id="48269"/>
    <lineage>
        <taxon>Eukaryota</taxon>
        <taxon>Metazoa</taxon>
        <taxon>Spiralia</taxon>
        <taxon>Lophotrochozoa</taxon>
        <taxon>Platyhelminthes</taxon>
        <taxon>Trematoda</taxon>
        <taxon>Digenea</taxon>
        <taxon>Strigeidida</taxon>
        <taxon>Schistosomatoidea</taxon>
        <taxon>Schistosomatidae</taxon>
        <taxon>Schistosoma</taxon>
    </lineage>
</organism>
<dbReference type="AlphaFoldDB" id="A0A183LWT2"/>
<proteinExistence type="predicted"/>
<feature type="compositionally biased region" description="Polar residues" evidence="1">
    <location>
        <begin position="7"/>
        <end position="18"/>
    </location>
</feature>
<evidence type="ECO:0000256" key="1">
    <source>
        <dbReference type="SAM" id="MobiDB-lite"/>
    </source>
</evidence>
<evidence type="ECO:0000313" key="2">
    <source>
        <dbReference type="EMBL" id="VDO80504.1"/>
    </source>
</evidence>
<dbReference type="EMBL" id="UZAI01003533">
    <property type="protein sequence ID" value="VDO80504.1"/>
    <property type="molecule type" value="Genomic_DNA"/>
</dbReference>
<sequence>MPDLRSLYSQASNPSEQYPNHAYVGHPKEFAGQNLKPPPLINAHNRLRVQTVPHRLLSPK</sequence>
<reference evidence="2 3" key="1">
    <citation type="submission" date="2018-11" db="EMBL/GenBank/DDBJ databases">
        <authorList>
            <consortium name="Pathogen Informatics"/>
        </authorList>
    </citation>
    <scope>NUCLEOTIDE SEQUENCE [LARGE SCALE GENOMIC DNA]</scope>
    <source>
        <strain evidence="2 3">Zambia</strain>
    </source>
</reference>
<gene>
    <name evidence="2" type="ORF">SMRZ_LOCUS8257</name>
</gene>
<name>A0A183LWT2_9TREM</name>
<dbReference type="Proteomes" id="UP000277204">
    <property type="component" value="Unassembled WGS sequence"/>
</dbReference>
<keyword evidence="3" id="KW-1185">Reference proteome</keyword>
<evidence type="ECO:0000313" key="3">
    <source>
        <dbReference type="Proteomes" id="UP000277204"/>
    </source>
</evidence>
<feature type="region of interest" description="Disordered" evidence="1">
    <location>
        <begin position="1"/>
        <end position="46"/>
    </location>
</feature>